<comment type="caution">
    <text evidence="4">The sequence shown here is derived from an EMBL/GenBank/DDBJ whole genome shotgun (WGS) entry which is preliminary data.</text>
</comment>
<feature type="compositionally biased region" description="Basic and acidic residues" evidence="3">
    <location>
        <begin position="255"/>
        <end position="266"/>
    </location>
</feature>
<feature type="coiled-coil region" evidence="2">
    <location>
        <begin position="67"/>
        <end position="143"/>
    </location>
</feature>
<reference evidence="4" key="1">
    <citation type="submission" date="2022-03" db="EMBL/GenBank/DDBJ databases">
        <authorList>
            <person name="Martin C."/>
        </authorList>
    </citation>
    <scope>NUCLEOTIDE SEQUENCE</scope>
</reference>
<feature type="region of interest" description="Disordered" evidence="3">
    <location>
        <begin position="387"/>
        <end position="469"/>
    </location>
</feature>
<feature type="region of interest" description="Disordered" evidence="3">
    <location>
        <begin position="329"/>
        <end position="353"/>
    </location>
</feature>
<dbReference type="EMBL" id="CAIIXF020000010">
    <property type="protein sequence ID" value="CAH1795771.1"/>
    <property type="molecule type" value="Genomic_DNA"/>
</dbReference>
<dbReference type="Proteomes" id="UP000749559">
    <property type="component" value="Unassembled WGS sequence"/>
</dbReference>
<keyword evidence="1 2" id="KW-0175">Coiled coil</keyword>
<dbReference type="PANTHER" id="PTHR21549">
    <property type="entry name" value="MUTATED IN BLADDER CANCER 1"/>
    <property type="match status" value="1"/>
</dbReference>
<accession>A0A8S4PQ98</accession>
<evidence type="ECO:0000313" key="4">
    <source>
        <dbReference type="EMBL" id="CAH1795771.1"/>
    </source>
</evidence>
<evidence type="ECO:0000256" key="3">
    <source>
        <dbReference type="SAM" id="MobiDB-lite"/>
    </source>
</evidence>
<keyword evidence="5" id="KW-1185">Reference proteome</keyword>
<evidence type="ECO:0000256" key="1">
    <source>
        <dbReference type="ARBA" id="ARBA00023054"/>
    </source>
</evidence>
<feature type="compositionally biased region" description="Basic and acidic residues" evidence="3">
    <location>
        <begin position="387"/>
        <end position="412"/>
    </location>
</feature>
<evidence type="ECO:0000313" key="5">
    <source>
        <dbReference type="Proteomes" id="UP000749559"/>
    </source>
</evidence>
<dbReference type="OrthoDB" id="2152435at2759"/>
<gene>
    <name evidence="4" type="ORF">OFUS_LOCUS20264</name>
</gene>
<feature type="region of interest" description="Disordered" evidence="3">
    <location>
        <begin position="255"/>
        <end position="283"/>
    </location>
</feature>
<evidence type="ECO:0000256" key="2">
    <source>
        <dbReference type="SAM" id="Coils"/>
    </source>
</evidence>
<protein>
    <recommendedName>
        <fullName evidence="6">Coiled-coil domain-containing protein 112</fullName>
    </recommendedName>
</protein>
<name>A0A8S4PQ98_OWEFU</name>
<feature type="compositionally biased region" description="Basic and acidic residues" evidence="3">
    <location>
        <begin position="425"/>
        <end position="447"/>
    </location>
</feature>
<proteinExistence type="predicted"/>
<dbReference type="AlphaFoldDB" id="A0A8S4PQ98"/>
<evidence type="ECO:0008006" key="6">
    <source>
        <dbReference type="Google" id="ProtNLM"/>
    </source>
</evidence>
<organism evidence="4 5">
    <name type="scientific">Owenia fusiformis</name>
    <name type="common">Polychaete worm</name>
    <dbReference type="NCBI Taxonomy" id="6347"/>
    <lineage>
        <taxon>Eukaryota</taxon>
        <taxon>Metazoa</taxon>
        <taxon>Spiralia</taxon>
        <taxon>Lophotrochozoa</taxon>
        <taxon>Annelida</taxon>
        <taxon>Polychaeta</taxon>
        <taxon>Sedentaria</taxon>
        <taxon>Canalipalpata</taxon>
        <taxon>Sabellida</taxon>
        <taxon>Oweniida</taxon>
        <taxon>Oweniidae</taxon>
        <taxon>Owenia</taxon>
    </lineage>
</organism>
<dbReference type="InterPro" id="IPR039902">
    <property type="entry name" value="CCDC148/CCDC112"/>
</dbReference>
<dbReference type="PANTHER" id="PTHR21549:SF0">
    <property type="entry name" value="COILED-COIL DOMAIN-CONTAINING PROTEIN 112"/>
    <property type="match status" value="1"/>
</dbReference>
<sequence>MAKSSRNPDIAKKVELIKEVHQLEIKVQNMEREKTTHLYNRRNDFREEFRHLEELDRKLSTDQKTEKSKLQQQLTKIRTNVRKFHRELKDVKPTPEFVEKLKVIMEDIEGTISNFKQQQRLMYEELLHEEKSNEQDILALEKKFESWSQLPAPVSARPTFKPVRSARDVTKDLPPEVAEFERFLQQTGGMRGGWDDYDHGTFMKFRNKHKGKTKFLREAISAIPTKTADEVRDHENWYQEFLMLNDRKKEAIQKWRDRKQEEKDEVFNQSDSSDDSVNDEDKKKMALQAKIERERRERAGQLNSWKVQKELERAEREEKQLREQLIEMRKKEKSQERQREMRAKVADYKQQKDEEEQIKQEIEFMEKQANEDIRRRIGNKEIARFKERDNHLVQSKLEKERQRAEEEREKQKRLQRLKGQVKVHVTRDPNRLLKPTKGWEERQKDQTKSGGQVLHVQHKAVPSWRAGLG</sequence>